<keyword evidence="1" id="KW-0472">Membrane</keyword>
<reference evidence="2" key="2">
    <citation type="submission" date="2022-11" db="EMBL/GenBank/DDBJ databases">
        <title>Draft genome sequence of Coprococcus comes strain 31264.</title>
        <authorList>
            <person name="Hisatomi A."/>
            <person name="Ohkuma M."/>
            <person name="Sakamoto M."/>
        </authorList>
    </citation>
    <scope>NUCLEOTIDE SEQUENCE</scope>
    <source>
        <strain evidence="2">JCM 31264</strain>
    </source>
</reference>
<evidence type="ECO:0000313" key="2">
    <source>
        <dbReference type="EMBL" id="GLG87217.1"/>
    </source>
</evidence>
<organism evidence="2 3">
    <name type="scientific">Coprococcus comes</name>
    <dbReference type="NCBI Taxonomy" id="410072"/>
    <lineage>
        <taxon>Bacteria</taxon>
        <taxon>Bacillati</taxon>
        <taxon>Bacillota</taxon>
        <taxon>Clostridia</taxon>
        <taxon>Lachnospirales</taxon>
        <taxon>Lachnospiraceae</taxon>
        <taxon>Coprococcus</taxon>
    </lineage>
</organism>
<protein>
    <recommendedName>
        <fullName evidence="4">Cyclic lactone autoinducer peptide</fullName>
    </recommendedName>
</protein>
<reference evidence="2" key="1">
    <citation type="submission" date="2022-09" db="EMBL/GenBank/DDBJ databases">
        <title>Draft genome sequence of Coprococcus comes strain 31264.</title>
        <authorList>
            <person name="Atsushi H."/>
            <person name="Moriya O."/>
            <person name="Mitsuo S."/>
        </authorList>
    </citation>
    <scope>NUCLEOTIDE SEQUENCE</scope>
    <source>
        <strain evidence="2">JCM 31264</strain>
    </source>
</reference>
<sequence length="51" mass="6014">MKRIVNYLMKRKSVLNAFVVVGGTMAMMAREGFCFYIFHQPKLPEAFREKE</sequence>
<dbReference type="Proteomes" id="UP001145109">
    <property type="component" value="Unassembled WGS sequence"/>
</dbReference>
<gene>
    <name evidence="2" type="ORF">comes_17620</name>
</gene>
<dbReference type="AlphaFoldDB" id="A0AA37QFL1"/>
<keyword evidence="1" id="KW-1133">Transmembrane helix</keyword>
<evidence type="ECO:0008006" key="4">
    <source>
        <dbReference type="Google" id="ProtNLM"/>
    </source>
</evidence>
<dbReference type="EMBL" id="BSCI01000009">
    <property type="protein sequence ID" value="GLG87217.1"/>
    <property type="molecule type" value="Genomic_DNA"/>
</dbReference>
<dbReference type="InterPro" id="IPR009229">
    <property type="entry name" value="AgrD"/>
</dbReference>
<accession>A0AA37QFL1</accession>
<dbReference type="RefSeq" id="WP_172676606.1">
    <property type="nucleotide sequence ID" value="NZ_BSCI01000009.1"/>
</dbReference>
<dbReference type="NCBIfam" id="TIGR04223">
    <property type="entry name" value="quorum_AgrD"/>
    <property type="match status" value="1"/>
</dbReference>
<feature type="transmembrane region" description="Helical" evidence="1">
    <location>
        <begin position="14"/>
        <end position="38"/>
    </location>
</feature>
<evidence type="ECO:0000313" key="3">
    <source>
        <dbReference type="Proteomes" id="UP001145109"/>
    </source>
</evidence>
<comment type="caution">
    <text evidence="2">The sequence shown here is derived from an EMBL/GenBank/DDBJ whole genome shotgun (WGS) entry which is preliminary data.</text>
</comment>
<proteinExistence type="predicted"/>
<name>A0AA37QFL1_9FIRM</name>
<evidence type="ECO:0000256" key="1">
    <source>
        <dbReference type="SAM" id="Phobius"/>
    </source>
</evidence>
<keyword evidence="1" id="KW-0812">Transmembrane</keyword>